<sequence>MASRIELSWDVKEADHQAILKPLRAYNVANGGAPAHENFALLLRDSASNEVIGGLHGAIAYQWMHIEHLFVPEQVRGQGTGSQLMKMAEDVARQKACIGIWLDTSSFQAPHFYQKLGFSEFGKITDYPPGHSLHFFQKRLN</sequence>
<keyword evidence="2" id="KW-0012">Acyltransferase</keyword>
<proteinExistence type="predicted"/>
<organism evidence="4 5">
    <name type="scientific">Pseudomonas fontis</name>
    <dbReference type="NCBI Taxonomy" id="2942633"/>
    <lineage>
        <taxon>Bacteria</taxon>
        <taxon>Pseudomonadati</taxon>
        <taxon>Pseudomonadota</taxon>
        <taxon>Gammaproteobacteria</taxon>
        <taxon>Pseudomonadales</taxon>
        <taxon>Pseudomonadaceae</taxon>
        <taxon>Pseudomonas</taxon>
    </lineage>
</organism>
<dbReference type="Pfam" id="PF00583">
    <property type="entry name" value="Acetyltransf_1"/>
    <property type="match status" value="1"/>
</dbReference>
<feature type="domain" description="N-acetyltransferase" evidence="3">
    <location>
        <begin position="1"/>
        <end position="141"/>
    </location>
</feature>
<dbReference type="InterPro" id="IPR000182">
    <property type="entry name" value="GNAT_dom"/>
</dbReference>
<protein>
    <submittedName>
        <fullName evidence="4">GNAT family N-acetyltransferase</fullName>
    </submittedName>
</protein>
<dbReference type="Proteomes" id="UP001148203">
    <property type="component" value="Unassembled WGS sequence"/>
</dbReference>
<dbReference type="EMBL" id="JAMDGY010000005">
    <property type="protein sequence ID" value="MDD0989046.1"/>
    <property type="molecule type" value="Genomic_DNA"/>
</dbReference>
<evidence type="ECO:0000256" key="1">
    <source>
        <dbReference type="ARBA" id="ARBA00022679"/>
    </source>
</evidence>
<evidence type="ECO:0000256" key="2">
    <source>
        <dbReference type="ARBA" id="ARBA00023315"/>
    </source>
</evidence>
<accession>A0ABT5NL79</accession>
<comment type="caution">
    <text evidence="4">The sequence shown here is derived from an EMBL/GenBank/DDBJ whole genome shotgun (WGS) entry which is preliminary data.</text>
</comment>
<evidence type="ECO:0000259" key="3">
    <source>
        <dbReference type="PROSITE" id="PS51186"/>
    </source>
</evidence>
<dbReference type="InterPro" id="IPR016181">
    <property type="entry name" value="Acyl_CoA_acyltransferase"/>
</dbReference>
<gene>
    <name evidence="4" type="ORF">M5G11_00655</name>
</gene>
<dbReference type="InterPro" id="IPR050680">
    <property type="entry name" value="YpeA/RimI_acetyltransf"/>
</dbReference>
<dbReference type="PROSITE" id="PS51186">
    <property type="entry name" value="GNAT"/>
    <property type="match status" value="1"/>
</dbReference>
<evidence type="ECO:0000313" key="4">
    <source>
        <dbReference type="EMBL" id="MDD0989046.1"/>
    </source>
</evidence>
<name>A0ABT5NL79_9PSED</name>
<dbReference type="Gene3D" id="3.40.630.30">
    <property type="match status" value="1"/>
</dbReference>
<dbReference type="PANTHER" id="PTHR43420">
    <property type="entry name" value="ACETYLTRANSFERASE"/>
    <property type="match status" value="1"/>
</dbReference>
<keyword evidence="1" id="KW-0808">Transferase</keyword>
<dbReference type="CDD" id="cd04301">
    <property type="entry name" value="NAT_SF"/>
    <property type="match status" value="1"/>
</dbReference>
<keyword evidence="5" id="KW-1185">Reference proteome</keyword>
<reference evidence="4 5" key="1">
    <citation type="submission" date="2022-05" db="EMBL/GenBank/DDBJ databases">
        <title>Novel Pseudomonas spp. Isolated from a Rainbow Trout Aquaculture Facility.</title>
        <authorList>
            <person name="Testerman T."/>
            <person name="Graf J."/>
        </authorList>
    </citation>
    <scope>NUCLEOTIDE SEQUENCE [LARGE SCALE GENOMIC DNA]</scope>
    <source>
        <strain evidence="4 5">ID681</strain>
    </source>
</reference>
<evidence type="ECO:0000313" key="5">
    <source>
        <dbReference type="Proteomes" id="UP001148203"/>
    </source>
</evidence>
<dbReference type="RefSeq" id="WP_273912642.1">
    <property type="nucleotide sequence ID" value="NZ_JAMDGX010000065.1"/>
</dbReference>
<dbReference type="SUPFAM" id="SSF55729">
    <property type="entry name" value="Acyl-CoA N-acyltransferases (Nat)"/>
    <property type="match status" value="1"/>
</dbReference>